<evidence type="ECO:0000313" key="6">
    <source>
        <dbReference type="Proteomes" id="UP000315677"/>
    </source>
</evidence>
<dbReference type="SUPFAM" id="SSF51735">
    <property type="entry name" value="NAD(P)-binding Rossmann-fold domains"/>
    <property type="match status" value="1"/>
</dbReference>
<gene>
    <name evidence="5" type="ORF">FB558_5763</name>
</gene>
<keyword evidence="2" id="KW-0560">Oxidoreductase</keyword>
<proteinExistence type="inferred from homology"/>
<dbReference type="Gene3D" id="3.40.50.720">
    <property type="entry name" value="NAD(P)-binding Rossmann-like Domain"/>
    <property type="match status" value="1"/>
</dbReference>
<dbReference type="PRINTS" id="PR00080">
    <property type="entry name" value="SDRFAMILY"/>
</dbReference>
<dbReference type="Proteomes" id="UP000315677">
    <property type="component" value="Unassembled WGS sequence"/>
</dbReference>
<sequence length="296" mass="30953">MSTSSFALPPPTDDLTDRVVLVTGAARGIGRAIAQAAAERGADVAALDIAAPIAGYPQPLGSREELEETVRLVEKAGRRGLAVQADVRDSTAVDAAAATVVTELGGLHGVVANAGVAVHAPLREMTDEQWELVLQTNLMGVVRSIRAALPHLVGQGYGRIVTISSIGGRQGVPGVASYSAAKWGVISLTKTAALEHARDGITVNCVAPGVVDTRLFNDDAQFRDMVPDLYARDVPFEERKRAVNELVAGSLHAIPVPYLEPRDIAEVVTFLLSDRARLITGAVIDASAGANARSTA</sequence>
<dbReference type="PRINTS" id="PR00081">
    <property type="entry name" value="GDHRDH"/>
</dbReference>
<dbReference type="SMART" id="SM00822">
    <property type="entry name" value="PKS_KR"/>
    <property type="match status" value="1"/>
</dbReference>
<evidence type="ECO:0000256" key="1">
    <source>
        <dbReference type="ARBA" id="ARBA00006484"/>
    </source>
</evidence>
<dbReference type="EMBL" id="VFPA01000003">
    <property type="protein sequence ID" value="TQM09984.1"/>
    <property type="molecule type" value="Genomic_DNA"/>
</dbReference>
<dbReference type="AlphaFoldDB" id="A0A543DKW9"/>
<dbReference type="InterPro" id="IPR002347">
    <property type="entry name" value="SDR_fam"/>
</dbReference>
<reference evidence="5 6" key="1">
    <citation type="submission" date="2019-06" db="EMBL/GenBank/DDBJ databases">
        <title>Sequencing the genomes of 1000 actinobacteria strains.</title>
        <authorList>
            <person name="Klenk H.-P."/>
        </authorList>
    </citation>
    <scope>NUCLEOTIDE SEQUENCE [LARGE SCALE GENOMIC DNA]</scope>
    <source>
        <strain evidence="5 6">DSM 45301</strain>
    </source>
</reference>
<dbReference type="GO" id="GO:0030497">
    <property type="term" value="P:fatty acid elongation"/>
    <property type="evidence" value="ECO:0007669"/>
    <property type="project" value="TreeGrafter"/>
</dbReference>
<dbReference type="RefSeq" id="WP_211366889.1">
    <property type="nucleotide sequence ID" value="NZ_VFPA01000003.1"/>
</dbReference>
<evidence type="ECO:0000259" key="4">
    <source>
        <dbReference type="SMART" id="SM00822"/>
    </source>
</evidence>
<dbReference type="CDD" id="cd05233">
    <property type="entry name" value="SDR_c"/>
    <property type="match status" value="1"/>
</dbReference>
<dbReference type="PROSITE" id="PS00061">
    <property type="entry name" value="ADH_SHORT"/>
    <property type="match status" value="1"/>
</dbReference>
<accession>A0A543DKW9</accession>
<dbReference type="Pfam" id="PF00106">
    <property type="entry name" value="adh_short"/>
    <property type="match status" value="1"/>
</dbReference>
<organism evidence="5 6">
    <name type="scientific">Pseudonocardia kunmingensis</name>
    <dbReference type="NCBI Taxonomy" id="630975"/>
    <lineage>
        <taxon>Bacteria</taxon>
        <taxon>Bacillati</taxon>
        <taxon>Actinomycetota</taxon>
        <taxon>Actinomycetes</taxon>
        <taxon>Pseudonocardiales</taxon>
        <taxon>Pseudonocardiaceae</taxon>
        <taxon>Pseudonocardia</taxon>
    </lineage>
</organism>
<evidence type="ECO:0000313" key="5">
    <source>
        <dbReference type="EMBL" id="TQM09984.1"/>
    </source>
</evidence>
<dbReference type="FunFam" id="3.40.50.720:FF:000084">
    <property type="entry name" value="Short-chain dehydrogenase reductase"/>
    <property type="match status" value="1"/>
</dbReference>
<protein>
    <submittedName>
        <fullName evidence="5">(+)-trans-carveol dehydrogenase</fullName>
    </submittedName>
</protein>
<name>A0A543DKW9_9PSEU</name>
<dbReference type="GO" id="GO:0016616">
    <property type="term" value="F:oxidoreductase activity, acting on the CH-OH group of donors, NAD or NADP as acceptor"/>
    <property type="evidence" value="ECO:0007669"/>
    <property type="project" value="TreeGrafter"/>
</dbReference>
<keyword evidence="6" id="KW-1185">Reference proteome</keyword>
<feature type="domain" description="Ketoreductase" evidence="4">
    <location>
        <begin position="18"/>
        <end position="209"/>
    </location>
</feature>
<comment type="caution">
    <text evidence="5">The sequence shown here is derived from an EMBL/GenBank/DDBJ whole genome shotgun (WGS) entry which is preliminary data.</text>
</comment>
<dbReference type="InterPro" id="IPR057326">
    <property type="entry name" value="KR_dom"/>
</dbReference>
<dbReference type="InterPro" id="IPR020904">
    <property type="entry name" value="Sc_DH/Rdtase_CS"/>
</dbReference>
<evidence type="ECO:0000256" key="2">
    <source>
        <dbReference type="ARBA" id="ARBA00023002"/>
    </source>
</evidence>
<evidence type="ECO:0000256" key="3">
    <source>
        <dbReference type="RuleBase" id="RU000363"/>
    </source>
</evidence>
<dbReference type="PANTHER" id="PTHR42760:SF40">
    <property type="entry name" value="3-OXOACYL-[ACYL-CARRIER-PROTEIN] REDUCTASE, CHLOROPLASTIC"/>
    <property type="match status" value="1"/>
</dbReference>
<comment type="similarity">
    <text evidence="1 3">Belongs to the short-chain dehydrogenases/reductases (SDR) family.</text>
</comment>
<dbReference type="PANTHER" id="PTHR42760">
    <property type="entry name" value="SHORT-CHAIN DEHYDROGENASES/REDUCTASES FAMILY MEMBER"/>
    <property type="match status" value="1"/>
</dbReference>
<dbReference type="InterPro" id="IPR036291">
    <property type="entry name" value="NAD(P)-bd_dom_sf"/>
</dbReference>